<dbReference type="AlphaFoldDB" id="A0A7C9FR63"/>
<sequence length="816" mass="91977">MRRVLFKRIIITGLILLVLGLVGGTILWTRTYKSKLLAYVQALTAENLDGRLEVGDVGFTPFGHGLGLTFSFENVSMTDRRFSEHHTPLLRADRVTATLDFDQLFHGSIRIRKVGVEEGSITVFVRRDGYSNASMFEKARTSEVPDTLKKKNGDFLQTLETLSFSNCPIQYTDSLRGKSYGAELRRVTSDVHLTDTLRHFDVDGETYFNGLVFNAAKGSFLRNQLAQVHLSLDFFPTRKLWRVNPSFIRVANPNVDKITIVGYIKGGPKPGFVGLNFGVEKTSLAATLHLLPEKLERAIVRRKILPTVRATVHLRGTLTDPNPRINVRFQTDTFSYPLPYGHLRGMKAEGTFTNRYDTKKPAGDENSRIDVSQAAGFFETIPLQGHLSITNLKVASSVMDFSLRATPATLNALLDSSRYAVGKGTAALTFHYEGSPVTFYDARADRMTGKLRGSLQLSNLSLRNKPGKIDLSQLTGKATFDENTVWIPRLSLYDGRNDLLISGKVMHLPAALFGSINPAQAFVHARIPNWVVTFPDRLAGRRARRTSGKTKFKITKLLDETIDKLQVTASLEVDHMRYHRLRADQVRGQVLVKNQLIELKNLSMNTCGGKVRLSGGIKTFDGQGLPLFYAEGNVDKATVDSVFYSLANFGQKTITDQNLHGILTADFQFESRISNDTTFVKPSMKGFVNLNLDKVRIIDFKPLMDIRKLIFKNRDLDNIKFAPFRTKFILKGEEVEVNRMKVESNVFYFFLDGVYSFGNKTNLSIQIPMNNLRRKAPANHLEIREVEDVKGDVIFLRAIHEGDDVRIRYDKVKRFR</sequence>
<dbReference type="GO" id="GO:0005886">
    <property type="term" value="C:plasma membrane"/>
    <property type="evidence" value="ECO:0007669"/>
    <property type="project" value="TreeGrafter"/>
</dbReference>
<proteinExistence type="predicted"/>
<organism evidence="1 2">
    <name type="scientific">Salmonirosea aquatica</name>
    <dbReference type="NCBI Taxonomy" id="2654236"/>
    <lineage>
        <taxon>Bacteria</taxon>
        <taxon>Pseudomonadati</taxon>
        <taxon>Bacteroidota</taxon>
        <taxon>Cytophagia</taxon>
        <taxon>Cytophagales</taxon>
        <taxon>Spirosomataceae</taxon>
        <taxon>Salmonirosea</taxon>
    </lineage>
</organism>
<keyword evidence="2" id="KW-1185">Reference proteome</keyword>
<dbReference type="PANTHER" id="PTHR30441">
    <property type="entry name" value="DUF748 DOMAIN-CONTAINING PROTEIN"/>
    <property type="match status" value="1"/>
</dbReference>
<accession>A0A7C9FR63</accession>
<name>A0A7C9FR63_9BACT</name>
<comment type="caution">
    <text evidence="1">The sequence shown here is derived from an EMBL/GenBank/DDBJ whole genome shotgun (WGS) entry which is preliminary data.</text>
</comment>
<dbReference type="EMBL" id="WHLY01000002">
    <property type="protein sequence ID" value="MPR32952.1"/>
    <property type="molecule type" value="Genomic_DNA"/>
</dbReference>
<dbReference type="PANTHER" id="PTHR30441:SF8">
    <property type="entry name" value="DUF748 DOMAIN-CONTAINING PROTEIN"/>
    <property type="match status" value="1"/>
</dbReference>
<dbReference type="GO" id="GO:0090313">
    <property type="term" value="P:regulation of protein targeting to membrane"/>
    <property type="evidence" value="ECO:0007669"/>
    <property type="project" value="TreeGrafter"/>
</dbReference>
<reference evidence="1 2" key="1">
    <citation type="submission" date="2019-10" db="EMBL/GenBank/DDBJ databases">
        <title>Draft Genome Sequence of Cytophagaceae sp. SJW1-29.</title>
        <authorList>
            <person name="Choi A."/>
        </authorList>
    </citation>
    <scope>NUCLEOTIDE SEQUENCE [LARGE SCALE GENOMIC DNA]</scope>
    <source>
        <strain evidence="1 2">SJW1-29</strain>
    </source>
</reference>
<evidence type="ECO:0000313" key="2">
    <source>
        <dbReference type="Proteomes" id="UP000479293"/>
    </source>
</evidence>
<evidence type="ECO:0000313" key="1">
    <source>
        <dbReference type="EMBL" id="MPR32952.1"/>
    </source>
</evidence>
<dbReference type="InterPro" id="IPR052894">
    <property type="entry name" value="AsmA-related"/>
</dbReference>
<protein>
    <submittedName>
        <fullName evidence="1">Uncharacterized protein</fullName>
    </submittedName>
</protein>
<gene>
    <name evidence="1" type="ORF">GBK04_06165</name>
</gene>
<dbReference type="Proteomes" id="UP000479293">
    <property type="component" value="Unassembled WGS sequence"/>
</dbReference>